<dbReference type="PROSITE" id="PS51257">
    <property type="entry name" value="PROKAR_LIPOPROTEIN"/>
    <property type="match status" value="1"/>
</dbReference>
<evidence type="ECO:0000313" key="3">
    <source>
        <dbReference type="Proteomes" id="UP000321058"/>
    </source>
</evidence>
<evidence type="ECO:0000256" key="1">
    <source>
        <dbReference type="SAM" id="Phobius"/>
    </source>
</evidence>
<keyword evidence="1" id="KW-0472">Membrane</keyword>
<name>A0A512NRZ4_9HYPH</name>
<keyword evidence="1" id="KW-1133">Transmembrane helix</keyword>
<dbReference type="Proteomes" id="UP000321058">
    <property type="component" value="Unassembled WGS sequence"/>
</dbReference>
<accession>A0A512NRZ4</accession>
<evidence type="ECO:0000313" key="2">
    <source>
        <dbReference type="EMBL" id="GEP61720.1"/>
    </source>
</evidence>
<keyword evidence="3" id="KW-1185">Reference proteome</keyword>
<evidence type="ECO:0008006" key="4">
    <source>
        <dbReference type="Google" id="ProtNLM"/>
    </source>
</evidence>
<reference evidence="2 3" key="1">
    <citation type="submission" date="2019-07" db="EMBL/GenBank/DDBJ databases">
        <title>Whole genome shotgun sequence of Reyranella soli NBRC 108950.</title>
        <authorList>
            <person name="Hosoyama A."/>
            <person name="Uohara A."/>
            <person name="Ohji S."/>
            <person name="Ichikawa N."/>
        </authorList>
    </citation>
    <scope>NUCLEOTIDE SEQUENCE [LARGE SCALE GENOMIC DNA]</scope>
    <source>
        <strain evidence="2 3">NBRC 108950</strain>
    </source>
</reference>
<dbReference type="AlphaFoldDB" id="A0A512NRZ4"/>
<dbReference type="RefSeq" id="WP_147157011.1">
    <property type="nucleotide sequence ID" value="NZ_BKAJ01000249.1"/>
</dbReference>
<sequence length="75" mass="7358">MNWRRASIAIPLAFLLSACGDTWGERAVTGGGMGAGTGLAIGAVAGWLLAPVLVGAAVGAGIGAATTPGKEFFQK</sequence>
<keyword evidence="1" id="KW-0812">Transmembrane</keyword>
<proteinExistence type="predicted"/>
<comment type="caution">
    <text evidence="2">The sequence shown here is derived from an EMBL/GenBank/DDBJ whole genome shotgun (WGS) entry which is preliminary data.</text>
</comment>
<organism evidence="2 3">
    <name type="scientific">Reyranella soli</name>
    <dbReference type="NCBI Taxonomy" id="1230389"/>
    <lineage>
        <taxon>Bacteria</taxon>
        <taxon>Pseudomonadati</taxon>
        <taxon>Pseudomonadota</taxon>
        <taxon>Alphaproteobacteria</taxon>
        <taxon>Hyphomicrobiales</taxon>
        <taxon>Reyranellaceae</taxon>
        <taxon>Reyranella</taxon>
    </lineage>
</organism>
<feature type="transmembrane region" description="Helical" evidence="1">
    <location>
        <begin position="44"/>
        <end position="65"/>
    </location>
</feature>
<protein>
    <recommendedName>
        <fullName evidence="4">Glycine zipper domain-containing protein</fullName>
    </recommendedName>
</protein>
<gene>
    <name evidence="2" type="ORF">RSO01_88860</name>
</gene>
<dbReference type="EMBL" id="BKAJ01000249">
    <property type="protein sequence ID" value="GEP61720.1"/>
    <property type="molecule type" value="Genomic_DNA"/>
</dbReference>